<keyword evidence="1" id="KW-1133">Transmembrane helix</keyword>
<dbReference type="EMBL" id="JAKKPZ010000003">
    <property type="protein sequence ID" value="KAI1723645.1"/>
    <property type="molecule type" value="Genomic_DNA"/>
</dbReference>
<keyword evidence="1" id="KW-0812">Transmembrane</keyword>
<protein>
    <submittedName>
        <fullName evidence="2">Uncharacterized protein</fullName>
    </submittedName>
</protein>
<keyword evidence="3" id="KW-1185">Reference proteome</keyword>
<feature type="transmembrane region" description="Helical" evidence="1">
    <location>
        <begin position="31"/>
        <end position="51"/>
    </location>
</feature>
<dbReference type="AlphaFoldDB" id="A0AAD4NAR9"/>
<dbReference type="Proteomes" id="UP001201812">
    <property type="component" value="Unassembled WGS sequence"/>
</dbReference>
<evidence type="ECO:0000256" key="1">
    <source>
        <dbReference type="SAM" id="Phobius"/>
    </source>
</evidence>
<evidence type="ECO:0000313" key="3">
    <source>
        <dbReference type="Proteomes" id="UP001201812"/>
    </source>
</evidence>
<keyword evidence="1" id="KW-0472">Membrane</keyword>
<name>A0AAD4NAR9_9BILA</name>
<proteinExistence type="predicted"/>
<accession>A0AAD4NAR9</accession>
<organism evidence="2 3">
    <name type="scientific">Ditylenchus destructor</name>
    <dbReference type="NCBI Taxonomy" id="166010"/>
    <lineage>
        <taxon>Eukaryota</taxon>
        <taxon>Metazoa</taxon>
        <taxon>Ecdysozoa</taxon>
        <taxon>Nematoda</taxon>
        <taxon>Chromadorea</taxon>
        <taxon>Rhabditida</taxon>
        <taxon>Tylenchina</taxon>
        <taxon>Tylenchomorpha</taxon>
        <taxon>Sphaerularioidea</taxon>
        <taxon>Anguinidae</taxon>
        <taxon>Anguininae</taxon>
        <taxon>Ditylenchus</taxon>
    </lineage>
</organism>
<sequence>MIFPVDSGDNTVFGNTHCCGVKQDISRYANFCRMILCKAIILLMIVGLAFGEISGRIKRSYYYNYGYANDASCCGPPPQLMSSKRTVTNTQQQGGLLGAILGAPVTSVSDSFPA</sequence>
<reference evidence="2" key="1">
    <citation type="submission" date="2022-01" db="EMBL/GenBank/DDBJ databases">
        <title>Genome Sequence Resource for Two Populations of Ditylenchus destructor, the Migratory Endoparasitic Phytonematode.</title>
        <authorList>
            <person name="Zhang H."/>
            <person name="Lin R."/>
            <person name="Xie B."/>
        </authorList>
    </citation>
    <scope>NUCLEOTIDE SEQUENCE</scope>
    <source>
        <strain evidence="2">BazhouSP</strain>
    </source>
</reference>
<gene>
    <name evidence="2" type="ORF">DdX_03814</name>
</gene>
<evidence type="ECO:0000313" key="2">
    <source>
        <dbReference type="EMBL" id="KAI1723645.1"/>
    </source>
</evidence>
<comment type="caution">
    <text evidence="2">The sequence shown here is derived from an EMBL/GenBank/DDBJ whole genome shotgun (WGS) entry which is preliminary data.</text>
</comment>